<reference evidence="2" key="1">
    <citation type="submission" date="2016-03" db="EMBL/GenBank/DDBJ databases">
        <title>Mechanisms controlling the formation of the plant cell surface in tip-growing cells are functionally conserved among land plants.</title>
        <authorList>
            <person name="Honkanen S."/>
            <person name="Jones V.A."/>
            <person name="Morieri G."/>
            <person name="Champion C."/>
            <person name="Hetherington A.J."/>
            <person name="Kelly S."/>
            <person name="Saint-Marcoux D."/>
            <person name="Proust H."/>
            <person name="Prescott H."/>
            <person name="Dolan L."/>
        </authorList>
    </citation>
    <scope>NUCLEOTIDE SEQUENCE [LARGE SCALE GENOMIC DNA]</scope>
    <source>
        <tissue evidence="2">Whole gametophyte</tissue>
    </source>
</reference>
<dbReference type="Proteomes" id="UP000077202">
    <property type="component" value="Unassembled WGS sequence"/>
</dbReference>
<dbReference type="EMBL" id="LVLJ01000837">
    <property type="protein sequence ID" value="OAE32397.1"/>
    <property type="molecule type" value="Genomic_DNA"/>
</dbReference>
<dbReference type="AlphaFoldDB" id="A0A176WGZ6"/>
<gene>
    <name evidence="2" type="ORF">AXG93_3671s1160</name>
</gene>
<evidence type="ECO:0000256" key="1">
    <source>
        <dbReference type="SAM" id="MobiDB-lite"/>
    </source>
</evidence>
<protein>
    <submittedName>
        <fullName evidence="2">Uncharacterized protein</fullName>
    </submittedName>
</protein>
<feature type="region of interest" description="Disordered" evidence="1">
    <location>
        <begin position="1"/>
        <end position="80"/>
    </location>
</feature>
<comment type="caution">
    <text evidence="2">The sequence shown here is derived from an EMBL/GenBank/DDBJ whole genome shotgun (WGS) entry which is preliminary data.</text>
</comment>
<sequence length="146" mass="16247">MKASRLMLQEDSSSEGGGDASRGHTVVCPRDEVSRGEIPEVTPVSGEETLEGEKLRTAEVRSTPVVPRRASKEDKGKAVSIEDLPQRQTEVLPLLQYLDWKREKYAEGIFTESYVEVIRSRTRAKVAAAAEVAAKERRSQLTEAKY</sequence>
<feature type="compositionally biased region" description="Basic and acidic residues" evidence="1">
    <location>
        <begin position="29"/>
        <end position="38"/>
    </location>
</feature>
<evidence type="ECO:0000313" key="2">
    <source>
        <dbReference type="EMBL" id="OAE32397.1"/>
    </source>
</evidence>
<accession>A0A176WGZ6</accession>
<evidence type="ECO:0000313" key="3">
    <source>
        <dbReference type="Proteomes" id="UP000077202"/>
    </source>
</evidence>
<organism evidence="2 3">
    <name type="scientific">Marchantia polymorpha subsp. ruderalis</name>
    <dbReference type="NCBI Taxonomy" id="1480154"/>
    <lineage>
        <taxon>Eukaryota</taxon>
        <taxon>Viridiplantae</taxon>
        <taxon>Streptophyta</taxon>
        <taxon>Embryophyta</taxon>
        <taxon>Marchantiophyta</taxon>
        <taxon>Marchantiopsida</taxon>
        <taxon>Marchantiidae</taxon>
        <taxon>Marchantiales</taxon>
        <taxon>Marchantiaceae</taxon>
        <taxon>Marchantia</taxon>
    </lineage>
</organism>
<proteinExistence type="predicted"/>
<name>A0A176WGZ6_MARPO</name>
<keyword evidence="3" id="KW-1185">Reference proteome</keyword>